<protein>
    <recommendedName>
        <fullName evidence="3">Interferon-induced protein 44-like</fullName>
    </recommendedName>
</protein>
<proteinExistence type="predicted"/>
<keyword evidence="2" id="KW-1185">Reference proteome</keyword>
<reference evidence="1" key="1">
    <citation type="submission" date="2020-10" db="EMBL/GenBank/DDBJ databases">
        <title>Chromosome-scale genome assembly of the Allis shad, Alosa alosa.</title>
        <authorList>
            <person name="Margot Z."/>
            <person name="Christophe K."/>
            <person name="Cabau C."/>
            <person name="Louis A."/>
            <person name="Berthelot C."/>
            <person name="Parey E."/>
            <person name="Roest Crollius H."/>
            <person name="Montfort J."/>
            <person name="Robinson-Rechavi M."/>
            <person name="Bucao C."/>
            <person name="Bouchez O."/>
            <person name="Gislard M."/>
            <person name="Lluch J."/>
            <person name="Milhes M."/>
            <person name="Lampietro C."/>
            <person name="Lopez Roques C."/>
            <person name="Donnadieu C."/>
            <person name="Braasch I."/>
            <person name="Desvignes T."/>
            <person name="Postlethwait J."/>
            <person name="Bobe J."/>
            <person name="Guiguen Y."/>
        </authorList>
    </citation>
    <scope>NUCLEOTIDE SEQUENCE</scope>
    <source>
        <strain evidence="1">M-15738</strain>
        <tissue evidence="1">Blood</tissue>
    </source>
</reference>
<gene>
    <name evidence="1" type="ORF">AALO_G00087150</name>
</gene>
<dbReference type="GO" id="GO:0006955">
    <property type="term" value="P:immune response"/>
    <property type="evidence" value="ECO:0007669"/>
    <property type="project" value="TreeGrafter"/>
</dbReference>
<dbReference type="EMBL" id="JADWDJ010000006">
    <property type="protein sequence ID" value="KAG5280276.1"/>
    <property type="molecule type" value="Genomic_DNA"/>
</dbReference>
<dbReference type="Proteomes" id="UP000823561">
    <property type="component" value="Chromosome 6"/>
</dbReference>
<evidence type="ECO:0000313" key="2">
    <source>
        <dbReference type="Proteomes" id="UP000823561"/>
    </source>
</evidence>
<sequence length="190" mass="21377">MLFLLTVTLQRSALKVKDGKGGFLPFIINDIMGLEKGGGGACVEDLKMVLKGHIKDGYVFNPLAPVRKGDTKYNSSPDLKDQIHCLVSMLPANNVSLLDEYDATGVISKLRDIRKKATELRIPQVILLTKVDEACPIVDKDLKMIYRSKKIKEKNYDHEIDLNDDVDMLLLSALKNMLYFANDYVDEQTE</sequence>
<comment type="caution">
    <text evidence="1">The sequence shown here is derived from an EMBL/GenBank/DDBJ whole genome shotgun (WGS) entry which is preliminary data.</text>
</comment>
<dbReference type="PANTHER" id="PTHR14241:SF1">
    <property type="entry name" value="INTERFERON-INDUCED PROTEIN 44-RELATED"/>
    <property type="match status" value="1"/>
</dbReference>
<evidence type="ECO:0008006" key="3">
    <source>
        <dbReference type="Google" id="ProtNLM"/>
    </source>
</evidence>
<dbReference type="AlphaFoldDB" id="A0AAV6H2Q1"/>
<accession>A0AAV6H2Q1</accession>
<evidence type="ECO:0000313" key="1">
    <source>
        <dbReference type="EMBL" id="KAG5280276.1"/>
    </source>
</evidence>
<organism evidence="1 2">
    <name type="scientific">Alosa alosa</name>
    <name type="common">allis shad</name>
    <dbReference type="NCBI Taxonomy" id="278164"/>
    <lineage>
        <taxon>Eukaryota</taxon>
        <taxon>Metazoa</taxon>
        <taxon>Chordata</taxon>
        <taxon>Craniata</taxon>
        <taxon>Vertebrata</taxon>
        <taxon>Euteleostomi</taxon>
        <taxon>Actinopterygii</taxon>
        <taxon>Neopterygii</taxon>
        <taxon>Teleostei</taxon>
        <taxon>Clupei</taxon>
        <taxon>Clupeiformes</taxon>
        <taxon>Clupeoidei</taxon>
        <taxon>Clupeidae</taxon>
        <taxon>Alosa</taxon>
    </lineage>
</organism>
<name>A0AAV6H2Q1_9TELE</name>
<dbReference type="PANTHER" id="PTHR14241">
    <property type="entry name" value="INTERFERON-INDUCED PROTEIN 44"/>
    <property type="match status" value="1"/>
</dbReference>